<accession>M6FHR0</accession>
<dbReference type="PATRIC" id="fig|1240687.3.peg.3478"/>
<gene>
    <name evidence="1" type="ORF">LEP1GSC008_2199</name>
</gene>
<organism evidence="1 2">
    <name type="scientific">Leptospira kirschneri serovar Bulgarica str. Nikolaevo</name>
    <dbReference type="NCBI Taxonomy" id="1240687"/>
    <lineage>
        <taxon>Bacteria</taxon>
        <taxon>Pseudomonadati</taxon>
        <taxon>Spirochaetota</taxon>
        <taxon>Spirochaetia</taxon>
        <taxon>Leptospirales</taxon>
        <taxon>Leptospiraceae</taxon>
        <taxon>Leptospira</taxon>
    </lineage>
</organism>
<protein>
    <submittedName>
        <fullName evidence="1">Uncharacterized protein</fullName>
    </submittedName>
</protein>
<dbReference type="Proteomes" id="UP000011980">
    <property type="component" value="Unassembled WGS sequence"/>
</dbReference>
<sequence length="229" mass="26533">MTILSESKKENVSGRMSMNVWILPVENKIKVKGIHKRKKDESAPYLTTALYLAQKEQSYNGGQKIADFEWGEIEGKPSIPFEQEITFIPTEVPPCELWKVAEKIQLIEEDKEKIQKLITDLHNALQKKDEKKLLELMEFKTKEYARAYYDSPEEDIKNFKKTVLESIFQMIGGKLDKIDFKKLQYQLISDQKVVAVTSQFGSSPITNKAKGFSMPLYFSKIRGEWILSR</sequence>
<comment type="caution">
    <text evidence="1">The sequence shown here is derived from an EMBL/GenBank/DDBJ whole genome shotgun (WGS) entry which is preliminary data.</text>
</comment>
<name>M6FHR0_9LEPT</name>
<reference evidence="1 2" key="1">
    <citation type="submission" date="2013-01" db="EMBL/GenBank/DDBJ databases">
        <authorList>
            <person name="Harkins D.M."/>
            <person name="Durkin A.S."/>
            <person name="Brinkac L.M."/>
            <person name="Haft D.H."/>
            <person name="Selengut J.D."/>
            <person name="Sanka R."/>
            <person name="DePew J."/>
            <person name="Purushe J."/>
            <person name="Galloway R.L."/>
            <person name="Vinetz J.M."/>
            <person name="Sutton G.G."/>
            <person name="Nierman W.C."/>
            <person name="Fouts D.E."/>
        </authorList>
    </citation>
    <scope>NUCLEOTIDE SEQUENCE [LARGE SCALE GENOMIC DNA]</scope>
    <source>
        <strain evidence="1 2">Nikolaevo</strain>
    </source>
</reference>
<dbReference type="AlphaFoldDB" id="M6FHR0"/>
<proteinExistence type="predicted"/>
<evidence type="ECO:0000313" key="2">
    <source>
        <dbReference type="Proteomes" id="UP000011980"/>
    </source>
</evidence>
<evidence type="ECO:0000313" key="1">
    <source>
        <dbReference type="EMBL" id="EMK22336.1"/>
    </source>
</evidence>
<dbReference type="EMBL" id="ANCE01000170">
    <property type="protein sequence ID" value="EMK22336.1"/>
    <property type="molecule type" value="Genomic_DNA"/>
</dbReference>